<dbReference type="Proteomes" id="UP000800039">
    <property type="component" value="Unassembled WGS sequence"/>
</dbReference>
<gene>
    <name evidence="1" type="ORF">K460DRAFT_182756</name>
</gene>
<dbReference type="EMBL" id="ML976618">
    <property type="protein sequence ID" value="KAF1842342.1"/>
    <property type="molecule type" value="Genomic_DNA"/>
</dbReference>
<dbReference type="AlphaFoldDB" id="A0A9P4GB28"/>
<protein>
    <submittedName>
        <fullName evidence="1">Uncharacterized protein</fullName>
    </submittedName>
</protein>
<evidence type="ECO:0000313" key="2">
    <source>
        <dbReference type="Proteomes" id="UP000800039"/>
    </source>
</evidence>
<accession>A0A9P4GB28</accession>
<dbReference type="RefSeq" id="XP_040784905.1">
    <property type="nucleotide sequence ID" value="XM_040927070.1"/>
</dbReference>
<reference evidence="1" key="1">
    <citation type="submission" date="2020-01" db="EMBL/GenBank/DDBJ databases">
        <authorList>
            <consortium name="DOE Joint Genome Institute"/>
            <person name="Haridas S."/>
            <person name="Albert R."/>
            <person name="Binder M."/>
            <person name="Bloem J."/>
            <person name="Labutti K."/>
            <person name="Salamov A."/>
            <person name="Andreopoulos B."/>
            <person name="Baker S.E."/>
            <person name="Barry K."/>
            <person name="Bills G."/>
            <person name="Bluhm B.H."/>
            <person name="Cannon C."/>
            <person name="Castanera R."/>
            <person name="Culley D.E."/>
            <person name="Daum C."/>
            <person name="Ezra D."/>
            <person name="Gonzalez J.B."/>
            <person name="Henrissat B."/>
            <person name="Kuo A."/>
            <person name="Liang C."/>
            <person name="Lipzen A."/>
            <person name="Lutzoni F."/>
            <person name="Magnuson J."/>
            <person name="Mondo S."/>
            <person name="Nolan M."/>
            <person name="Ohm R."/>
            <person name="Pangilinan J."/>
            <person name="Park H.-J."/>
            <person name="Ramirez L."/>
            <person name="Alfaro M."/>
            <person name="Sun H."/>
            <person name="Tritt A."/>
            <person name="Yoshinaga Y."/>
            <person name="Zwiers L.-H."/>
            <person name="Turgeon B.G."/>
            <person name="Goodwin S.B."/>
            <person name="Spatafora J.W."/>
            <person name="Crous P.W."/>
            <person name="Grigoriev I.V."/>
        </authorList>
    </citation>
    <scope>NUCLEOTIDE SEQUENCE</scope>
    <source>
        <strain evidence="1">CBS 394.84</strain>
    </source>
</reference>
<comment type="caution">
    <text evidence="1">The sequence shown here is derived from an EMBL/GenBank/DDBJ whole genome shotgun (WGS) entry which is preliminary data.</text>
</comment>
<sequence length="178" mass="20232">MVGLSTSRTCRWQRTHTHPLTCCAAQSAARSRSRRRIEARENVRKSMRRACQDAQSKSQCGLLVAHETLRIGAGDLEWTGECWCFETDRDRIATKIAQPTRRDSTCWAPKALSEAPMNHCPALCCGSLLCLQQKARYRVLIASPIRRNGVDCSQDMYKQDERYYRHSVHAGDARATVF</sequence>
<evidence type="ECO:0000313" key="1">
    <source>
        <dbReference type="EMBL" id="KAF1842342.1"/>
    </source>
</evidence>
<organism evidence="1 2">
    <name type="scientific">Cucurbitaria berberidis CBS 394.84</name>
    <dbReference type="NCBI Taxonomy" id="1168544"/>
    <lineage>
        <taxon>Eukaryota</taxon>
        <taxon>Fungi</taxon>
        <taxon>Dikarya</taxon>
        <taxon>Ascomycota</taxon>
        <taxon>Pezizomycotina</taxon>
        <taxon>Dothideomycetes</taxon>
        <taxon>Pleosporomycetidae</taxon>
        <taxon>Pleosporales</taxon>
        <taxon>Pleosporineae</taxon>
        <taxon>Cucurbitariaceae</taxon>
        <taxon>Cucurbitaria</taxon>
    </lineage>
</organism>
<keyword evidence="2" id="KW-1185">Reference proteome</keyword>
<dbReference type="GeneID" id="63844322"/>
<name>A0A9P4GB28_9PLEO</name>
<proteinExistence type="predicted"/>